<dbReference type="AlphaFoldDB" id="A0A419F1W3"/>
<proteinExistence type="predicted"/>
<dbReference type="PROSITE" id="PS00041">
    <property type="entry name" value="HTH_ARAC_FAMILY_1"/>
    <property type="match status" value="1"/>
</dbReference>
<dbReference type="EMBL" id="QZKI01000047">
    <property type="protein sequence ID" value="RJP72273.1"/>
    <property type="molecule type" value="Genomic_DNA"/>
</dbReference>
<dbReference type="Gene3D" id="1.10.10.60">
    <property type="entry name" value="Homeodomain-like"/>
    <property type="match status" value="1"/>
</dbReference>
<organism evidence="5 6">
    <name type="scientific">Candidatus Abyssobacteria bacterium SURF_17</name>
    <dbReference type="NCBI Taxonomy" id="2093361"/>
    <lineage>
        <taxon>Bacteria</taxon>
        <taxon>Pseudomonadati</taxon>
        <taxon>Candidatus Hydrogenedentota</taxon>
        <taxon>Candidatus Abyssobacteria</taxon>
    </lineage>
</organism>
<feature type="domain" description="HTH araC/xylS-type" evidence="4">
    <location>
        <begin position="295"/>
        <end position="393"/>
    </location>
</feature>
<comment type="caution">
    <text evidence="5">The sequence shown here is derived from an EMBL/GenBank/DDBJ whole genome shotgun (WGS) entry which is preliminary data.</text>
</comment>
<keyword evidence="3" id="KW-0804">Transcription</keyword>
<dbReference type="PROSITE" id="PS01124">
    <property type="entry name" value="HTH_ARAC_FAMILY_2"/>
    <property type="match status" value="1"/>
</dbReference>
<gene>
    <name evidence="5" type="ORF">C4532_06340</name>
</gene>
<dbReference type="SMART" id="SM00342">
    <property type="entry name" value="HTH_ARAC"/>
    <property type="match status" value="1"/>
</dbReference>
<evidence type="ECO:0000256" key="2">
    <source>
        <dbReference type="ARBA" id="ARBA00023125"/>
    </source>
</evidence>
<dbReference type="SUPFAM" id="SSF46689">
    <property type="entry name" value="Homeodomain-like"/>
    <property type="match status" value="1"/>
</dbReference>
<dbReference type="GO" id="GO:0003700">
    <property type="term" value="F:DNA-binding transcription factor activity"/>
    <property type="evidence" value="ECO:0007669"/>
    <property type="project" value="InterPro"/>
</dbReference>
<name>A0A419F1W3_9BACT</name>
<dbReference type="Pfam" id="PF12833">
    <property type="entry name" value="HTH_18"/>
    <property type="match status" value="1"/>
</dbReference>
<dbReference type="Proteomes" id="UP000285961">
    <property type="component" value="Unassembled WGS sequence"/>
</dbReference>
<dbReference type="Pfam" id="PF10114">
    <property type="entry name" value="PocR"/>
    <property type="match status" value="1"/>
</dbReference>
<accession>A0A419F1W3</accession>
<dbReference type="InterPro" id="IPR018771">
    <property type="entry name" value="PocR_dom"/>
</dbReference>
<dbReference type="InterPro" id="IPR009057">
    <property type="entry name" value="Homeodomain-like_sf"/>
</dbReference>
<evidence type="ECO:0000259" key="4">
    <source>
        <dbReference type="PROSITE" id="PS01124"/>
    </source>
</evidence>
<evidence type="ECO:0000313" key="5">
    <source>
        <dbReference type="EMBL" id="RJP72273.1"/>
    </source>
</evidence>
<protein>
    <submittedName>
        <fullName evidence="5">Helix-turn-helix domain-containing protein</fullName>
    </submittedName>
</protein>
<keyword evidence="1" id="KW-0805">Transcription regulation</keyword>
<dbReference type="InterPro" id="IPR018060">
    <property type="entry name" value="HTH_AraC"/>
</dbReference>
<evidence type="ECO:0000256" key="3">
    <source>
        <dbReference type="ARBA" id="ARBA00023163"/>
    </source>
</evidence>
<reference evidence="5 6" key="1">
    <citation type="journal article" date="2017" name="ISME J.">
        <title>Energy and carbon metabolisms in a deep terrestrial subsurface fluid microbial community.</title>
        <authorList>
            <person name="Momper L."/>
            <person name="Jungbluth S.P."/>
            <person name="Lee M.D."/>
            <person name="Amend J.P."/>
        </authorList>
    </citation>
    <scope>NUCLEOTIDE SEQUENCE [LARGE SCALE GENOMIC DNA]</scope>
    <source>
        <strain evidence="5">SURF_17</strain>
    </source>
</reference>
<dbReference type="PANTHER" id="PTHR43280:SF2">
    <property type="entry name" value="HTH-TYPE TRANSCRIPTIONAL REGULATOR EXSA"/>
    <property type="match status" value="1"/>
</dbReference>
<dbReference type="PANTHER" id="PTHR43280">
    <property type="entry name" value="ARAC-FAMILY TRANSCRIPTIONAL REGULATOR"/>
    <property type="match status" value="1"/>
</dbReference>
<evidence type="ECO:0000256" key="1">
    <source>
        <dbReference type="ARBA" id="ARBA00023015"/>
    </source>
</evidence>
<dbReference type="GO" id="GO:0043565">
    <property type="term" value="F:sequence-specific DNA binding"/>
    <property type="evidence" value="ECO:0007669"/>
    <property type="project" value="InterPro"/>
</dbReference>
<sequence>MSGIPMVPPAGPCAILRAENARTEHCAKSHADAAAAAAHLRTPYIFNCHMRLVSWAVPILTERQPLPLTIICGGVLLSKPDAALRSFARDVAPRHGVESSVLIESFDSVPVMSRSHLRAAAELVFQLTNTFIAQAVQRDFGERRLERPIVPEPRQSLVFPPVKAQQTQKARAHRTRKLAQQSSEAEVVRLLRQREPERACAELTAALRRDEDVKVPDATIATSLRAVEIFSRLLRELVGHTNTPRMVNEKFSRLTADVLSWREPEKSPDDLKLACKEFIAIAEDLIKIRRSRKIRTVENYVGRNLAKKLTLGAVSARFGITERELDSWIRKYYGMSFAEYVSMLRVAEAKRLLEDSGLTIGEIASRTGFKDQSYLTKVVKSRLGLTPSELRDMRA</sequence>
<dbReference type="InterPro" id="IPR018062">
    <property type="entry name" value="HTH_AraC-typ_CS"/>
</dbReference>
<evidence type="ECO:0000313" key="6">
    <source>
        <dbReference type="Proteomes" id="UP000285961"/>
    </source>
</evidence>
<keyword evidence="2" id="KW-0238">DNA-binding</keyword>